<evidence type="ECO:0000313" key="3">
    <source>
        <dbReference type="EMBL" id="CAH3036947.1"/>
    </source>
</evidence>
<protein>
    <recommendedName>
        <fullName evidence="2">C2H2-type domain-containing protein</fullName>
    </recommendedName>
</protein>
<evidence type="ECO:0000313" key="4">
    <source>
        <dbReference type="Proteomes" id="UP001159405"/>
    </source>
</evidence>
<dbReference type="PANTHER" id="PTHR33845:SF1">
    <property type="entry name" value="C2H2-TYPE DOMAIN-CONTAINING PROTEIN"/>
    <property type="match status" value="1"/>
</dbReference>
<dbReference type="EMBL" id="CALNXK010000005">
    <property type="protein sequence ID" value="CAH3036947.1"/>
    <property type="molecule type" value="Genomic_DNA"/>
</dbReference>
<keyword evidence="1" id="KW-0863">Zinc-finger</keyword>
<dbReference type="PROSITE" id="PS00028">
    <property type="entry name" value="ZINC_FINGER_C2H2_1"/>
    <property type="match status" value="1"/>
</dbReference>
<accession>A0ABN8MVK1</accession>
<dbReference type="InterPro" id="IPR013087">
    <property type="entry name" value="Znf_C2H2_type"/>
</dbReference>
<keyword evidence="1" id="KW-0862">Zinc</keyword>
<sequence>MNHHLSRGNVCEMDLILARAGLLELTDDQIKNMTVSICTTCRKKHSEEVDRKSDWLYPEETEGDAKEDCLHVCNVIAPGNGEELFESMMSVQRELFDGAVPDDLVVLMTAYKNAKTRNLKKQILSLYAQRYPMTKLKKIHQPYGSLSTWEIKQARSHAKMHGPGTIPEIKTKHRVRLDMGKVDHFVEFINRPYFYQDVSYGNKVLTLDNGDRIEMPNVVRILTRSTMIEQYLEYCKEQCHEPLSRSSLFKILEVREASQRKSLQGLDNTAADGAAGFQTIETLVETLEKGGMEKHWCLRICQNLRDAKRYLKTDYRVHCQQHYSTCADHCRKFALSDPVDPELQHPCPHQHQSTCEQCQGLKDVLKEVRLAIEGSSWKPYSCEQREDVLYDFDRAQSDILLWKAHIVRSINQEEAKQDALKSEDPQSAILIMDWAMKFLQIKFREKQSEWFGKRGLSWHISTFITKNVDSGKIELQSYAHIFDSCQQDWYAVCSIIENTLEVVKKEHPQITQVNLRSDEAGCYHNNFLLAAVRDAGRRVGIEVARYDFSEPQYGKDICDRILCPMKSSIRRYCNEGHDVVSAKDMRVALSERPVQGTTASVCAMNETQKTLEVRKIEGFSKYHNFKFEVQGIRAWRAYGVGLGKFIPYREVITEPQGPTGLIVHENFFPLKEARVYKRETNSENEQCNGLFSCSEPGCNMVFKKFSELENHLDVGEHSQVRGNSDTVYDKLRRDWAEKFRTVDKDEEIRSVPEAVVEEHHEKNKTGRSPECSDLQTGWALHKPRNEAVRFPTEVKQYLTTKFDLGERTGIKSDPAKVAADMRTARNPDSSRMFERKHWLTKGQVQGFFSRLAASRRSKAHREALNEDVEAEQEEQERRATLEEVATHLGPKHPICYDSYCLCDLSREKKLETFSVAMLKDMLKYFEIPFSSRDRKKILVANLSEFLEGCDCNQPR</sequence>
<name>A0ABN8MVK1_9CNID</name>
<keyword evidence="4" id="KW-1185">Reference proteome</keyword>
<dbReference type="PROSITE" id="PS50157">
    <property type="entry name" value="ZINC_FINGER_C2H2_2"/>
    <property type="match status" value="1"/>
</dbReference>
<feature type="domain" description="C2H2-type" evidence="2">
    <location>
        <begin position="691"/>
        <end position="722"/>
    </location>
</feature>
<reference evidence="3 4" key="1">
    <citation type="submission" date="2022-05" db="EMBL/GenBank/DDBJ databases">
        <authorList>
            <consortium name="Genoscope - CEA"/>
            <person name="William W."/>
        </authorList>
    </citation>
    <scope>NUCLEOTIDE SEQUENCE [LARGE SCALE GENOMIC DNA]</scope>
</reference>
<keyword evidence="1" id="KW-0479">Metal-binding</keyword>
<evidence type="ECO:0000256" key="1">
    <source>
        <dbReference type="PROSITE-ProRule" id="PRU00042"/>
    </source>
</evidence>
<dbReference type="Proteomes" id="UP001159405">
    <property type="component" value="Unassembled WGS sequence"/>
</dbReference>
<comment type="caution">
    <text evidence="3">The sequence shown here is derived from an EMBL/GenBank/DDBJ whole genome shotgun (WGS) entry which is preliminary data.</text>
</comment>
<dbReference type="PANTHER" id="PTHR33845">
    <property type="entry name" value="C2H2-TYPE DOMAIN-CONTAINING PROTEIN"/>
    <property type="match status" value="1"/>
</dbReference>
<organism evidence="3 4">
    <name type="scientific">Porites lobata</name>
    <dbReference type="NCBI Taxonomy" id="104759"/>
    <lineage>
        <taxon>Eukaryota</taxon>
        <taxon>Metazoa</taxon>
        <taxon>Cnidaria</taxon>
        <taxon>Anthozoa</taxon>
        <taxon>Hexacorallia</taxon>
        <taxon>Scleractinia</taxon>
        <taxon>Fungiina</taxon>
        <taxon>Poritidae</taxon>
        <taxon>Porites</taxon>
    </lineage>
</organism>
<gene>
    <name evidence="3" type="ORF">PLOB_00035650</name>
</gene>
<proteinExistence type="predicted"/>
<evidence type="ECO:0000259" key="2">
    <source>
        <dbReference type="PROSITE" id="PS50157"/>
    </source>
</evidence>